<evidence type="ECO:0000256" key="9">
    <source>
        <dbReference type="SAM" id="MobiDB-lite"/>
    </source>
</evidence>
<dbReference type="SUPFAM" id="SSF158472">
    <property type="entry name" value="HAMP domain-like"/>
    <property type="match status" value="1"/>
</dbReference>
<dbReference type="Proteomes" id="UP000501568">
    <property type="component" value="Chromosome"/>
</dbReference>
<accession>A0A6G6Y869</accession>
<evidence type="ECO:0000256" key="2">
    <source>
        <dbReference type="ARBA" id="ARBA00022475"/>
    </source>
</evidence>
<proteinExistence type="inferred from homology"/>
<dbReference type="Pfam" id="PF00672">
    <property type="entry name" value="HAMP"/>
    <property type="match status" value="2"/>
</dbReference>
<dbReference type="AlphaFoldDB" id="A0A6G6Y869"/>
<comment type="subcellular location">
    <subcellularLocation>
        <location evidence="1">Cell membrane</location>
        <topology evidence="1">Multi-pass membrane protein</topology>
    </subcellularLocation>
</comment>
<keyword evidence="6 10" id="KW-0472">Membrane</keyword>
<dbReference type="GO" id="GO:0006935">
    <property type="term" value="P:chemotaxis"/>
    <property type="evidence" value="ECO:0007669"/>
    <property type="project" value="UniProtKB-KW"/>
</dbReference>
<dbReference type="Pfam" id="PF00015">
    <property type="entry name" value="MCPsignal"/>
    <property type="match status" value="1"/>
</dbReference>
<evidence type="ECO:0000259" key="12">
    <source>
        <dbReference type="PROSITE" id="PS50885"/>
    </source>
</evidence>
<keyword evidence="4 10" id="KW-0812">Transmembrane</keyword>
<dbReference type="PROSITE" id="PS50885">
    <property type="entry name" value="HAMP"/>
    <property type="match status" value="2"/>
</dbReference>
<dbReference type="InterPro" id="IPR003660">
    <property type="entry name" value="HAMP_dom"/>
</dbReference>
<dbReference type="PROSITE" id="PS50111">
    <property type="entry name" value="CHEMOTAXIS_TRANSDUC_2"/>
    <property type="match status" value="1"/>
</dbReference>
<evidence type="ECO:0000256" key="4">
    <source>
        <dbReference type="ARBA" id="ARBA00022692"/>
    </source>
</evidence>
<name>A0A6G6Y869_9SPHN</name>
<dbReference type="PANTHER" id="PTHR43531">
    <property type="entry name" value="PROTEIN ICFG"/>
    <property type="match status" value="1"/>
</dbReference>
<evidence type="ECO:0000256" key="1">
    <source>
        <dbReference type="ARBA" id="ARBA00004651"/>
    </source>
</evidence>
<feature type="domain" description="HAMP" evidence="12">
    <location>
        <begin position="279"/>
        <end position="325"/>
    </location>
</feature>
<dbReference type="Gene3D" id="6.10.340.10">
    <property type="match status" value="1"/>
</dbReference>
<dbReference type="InterPro" id="IPR004089">
    <property type="entry name" value="MCPsignal_dom"/>
</dbReference>
<feature type="transmembrane region" description="Helical" evidence="10">
    <location>
        <begin position="191"/>
        <end position="209"/>
    </location>
</feature>
<evidence type="ECO:0000313" key="13">
    <source>
        <dbReference type="EMBL" id="QIG81041.1"/>
    </source>
</evidence>
<evidence type="ECO:0000256" key="5">
    <source>
        <dbReference type="ARBA" id="ARBA00022989"/>
    </source>
</evidence>
<organism evidence="13 14">
    <name type="scientific">Stakelama tenebrarum</name>
    <dbReference type="NCBI Taxonomy" id="2711215"/>
    <lineage>
        <taxon>Bacteria</taxon>
        <taxon>Pseudomonadati</taxon>
        <taxon>Pseudomonadota</taxon>
        <taxon>Alphaproteobacteria</taxon>
        <taxon>Sphingomonadales</taxon>
        <taxon>Sphingomonadaceae</taxon>
        <taxon>Stakelama</taxon>
    </lineage>
</organism>
<evidence type="ECO:0000256" key="7">
    <source>
        <dbReference type="ARBA" id="ARBA00029447"/>
    </source>
</evidence>
<feature type="domain" description="HAMP" evidence="12">
    <location>
        <begin position="210"/>
        <end position="263"/>
    </location>
</feature>
<keyword evidence="2" id="KW-1003">Cell membrane</keyword>
<feature type="compositionally biased region" description="Polar residues" evidence="9">
    <location>
        <begin position="579"/>
        <end position="589"/>
    </location>
</feature>
<evidence type="ECO:0000256" key="6">
    <source>
        <dbReference type="ARBA" id="ARBA00023136"/>
    </source>
</evidence>
<evidence type="ECO:0000259" key="11">
    <source>
        <dbReference type="PROSITE" id="PS50111"/>
    </source>
</evidence>
<dbReference type="Gene3D" id="3.30.450.20">
    <property type="entry name" value="PAS domain"/>
    <property type="match status" value="1"/>
</dbReference>
<evidence type="ECO:0000256" key="8">
    <source>
        <dbReference type="PROSITE-ProRule" id="PRU00284"/>
    </source>
</evidence>
<dbReference type="GO" id="GO:0005886">
    <property type="term" value="C:plasma membrane"/>
    <property type="evidence" value="ECO:0007669"/>
    <property type="project" value="UniProtKB-SubCell"/>
</dbReference>
<dbReference type="GO" id="GO:0007165">
    <property type="term" value="P:signal transduction"/>
    <property type="evidence" value="ECO:0007669"/>
    <property type="project" value="UniProtKB-KW"/>
</dbReference>
<dbReference type="SMART" id="SM01049">
    <property type="entry name" value="Cache_2"/>
    <property type="match status" value="1"/>
</dbReference>
<dbReference type="KEGG" id="spzr:G5C33_15455"/>
<dbReference type="SUPFAM" id="SSF58104">
    <property type="entry name" value="Methyl-accepting chemotaxis protein (MCP) signaling domain"/>
    <property type="match status" value="1"/>
</dbReference>
<keyword evidence="5 10" id="KW-1133">Transmembrane helix</keyword>
<dbReference type="SMART" id="SM00304">
    <property type="entry name" value="HAMP"/>
    <property type="match status" value="3"/>
</dbReference>
<feature type="region of interest" description="Disordered" evidence="9">
    <location>
        <begin position="569"/>
        <end position="596"/>
    </location>
</feature>
<evidence type="ECO:0000256" key="10">
    <source>
        <dbReference type="SAM" id="Phobius"/>
    </source>
</evidence>
<dbReference type="SMART" id="SM00283">
    <property type="entry name" value="MA"/>
    <property type="match status" value="1"/>
</dbReference>
<comment type="similarity">
    <text evidence="7">Belongs to the methyl-accepting chemotaxis (MCP) protein family.</text>
</comment>
<dbReference type="RefSeq" id="WP_165327968.1">
    <property type="nucleotide sequence ID" value="NZ_CP049109.1"/>
</dbReference>
<dbReference type="InterPro" id="IPR051310">
    <property type="entry name" value="MCP_chemotaxis"/>
</dbReference>
<feature type="domain" description="Methyl-accepting transducer" evidence="11">
    <location>
        <begin position="330"/>
        <end position="559"/>
    </location>
</feature>
<dbReference type="PANTHER" id="PTHR43531:SF11">
    <property type="entry name" value="METHYL-ACCEPTING CHEMOTAXIS PROTEIN 3"/>
    <property type="match status" value="1"/>
</dbReference>
<evidence type="ECO:0000313" key="14">
    <source>
        <dbReference type="Proteomes" id="UP000501568"/>
    </source>
</evidence>
<dbReference type="Gene3D" id="1.10.287.950">
    <property type="entry name" value="Methyl-accepting chemotaxis protein"/>
    <property type="match status" value="1"/>
</dbReference>
<evidence type="ECO:0000256" key="3">
    <source>
        <dbReference type="ARBA" id="ARBA00022500"/>
    </source>
</evidence>
<reference evidence="13 14" key="1">
    <citation type="submission" date="2020-02" db="EMBL/GenBank/DDBJ databases">
        <authorList>
            <person name="Zheng R.K."/>
            <person name="Sun C.M."/>
        </authorList>
    </citation>
    <scope>NUCLEOTIDE SEQUENCE [LARGE SCALE GENOMIC DNA]</scope>
    <source>
        <strain evidence="14">zrk23</strain>
    </source>
</reference>
<dbReference type="EMBL" id="CP049109">
    <property type="protein sequence ID" value="QIG81041.1"/>
    <property type="molecule type" value="Genomic_DNA"/>
</dbReference>
<dbReference type="InterPro" id="IPR033480">
    <property type="entry name" value="sCache_2"/>
</dbReference>
<gene>
    <name evidence="13" type="ORF">G5C33_15455</name>
</gene>
<keyword evidence="3" id="KW-0145">Chemotaxis</keyword>
<keyword evidence="8" id="KW-0807">Transducer</keyword>
<dbReference type="Pfam" id="PF17200">
    <property type="entry name" value="sCache_2"/>
    <property type="match status" value="1"/>
</dbReference>
<sequence length="596" mass="63565">MRDFKIGSKLAIVGFAAVAGLTLVLAISLFRLTGTVRADIADRTQKTVETAHSVMVHYHGLEQSGTLTREQAQTAALEAIRGMRYGNDDYFWVNDMQPKMVLHPLKPELDGKDIGGLVDADGVAIFRDMVDVVRADGAGFVNYRWEKPGKDEPQPKISYVKGFAPWGWIVGSGVYVDDLNAALWRAGFTDALIVLGVILFVAMLIWLIGRSISQPVVALTHRMRALAKDDTESPIVGLDRRDEVGEMAAALEVFREGTLARKSAEAAKAKADAEQNMVVATLTSHLESIAEGDLTASITDDFPESYAALKRNFNATLDSLRGLIGTISLSAESIRTGSDEIASASNDLARRTESNAASLEETSAALGQMEERLRATAQAAAKTSGQTQEAQRIVVNGRETADQVTDAMNRVADNAQGIDGVIEGLDKIAFQTRVLAMNAAVEAGRAGEAGRGFAVVADLVSALALRSEEEAKLARVQLTATQEDIGIAVGAVRRVDEAFSAISESFDGVRALVETMANDSKAQSEAIGEVTTAVAQVDTSTQQNAAMVEETSAAARTLATEVDRMTEQTGHFKTGGGMTKTTAPWQSADDSAATLH</sequence>
<keyword evidence="14" id="KW-1185">Reference proteome</keyword>
<protein>
    <submittedName>
        <fullName evidence="13">HAMP domain-containing protein</fullName>
    </submittedName>
</protein>